<protein>
    <recommendedName>
        <fullName evidence="3">Resolvase HTH domain-containing protein</fullName>
    </recommendedName>
</protein>
<dbReference type="STRING" id="1805280.AUJ22_00540"/>
<dbReference type="EMBL" id="MNVM01000008">
    <property type="protein sequence ID" value="OIO29902.1"/>
    <property type="molecule type" value="Genomic_DNA"/>
</dbReference>
<comment type="caution">
    <text evidence="1">The sequence shown here is derived from an EMBL/GenBank/DDBJ whole genome shotgun (WGS) entry which is preliminary data.</text>
</comment>
<dbReference type="AlphaFoldDB" id="A0A1J4V5Q7"/>
<name>A0A1J4V5Q7_9BACT</name>
<accession>A0A1J4V5Q7</accession>
<proteinExistence type="predicted"/>
<evidence type="ECO:0008006" key="3">
    <source>
        <dbReference type="Google" id="ProtNLM"/>
    </source>
</evidence>
<organism evidence="1 2">
    <name type="scientific">Candidatus Nomurabacteria bacterium CG1_02_31_12</name>
    <dbReference type="NCBI Taxonomy" id="1805280"/>
    <lineage>
        <taxon>Bacteria</taxon>
        <taxon>Candidatus Nomuraibacteriota</taxon>
    </lineage>
</organism>
<reference evidence="1 2" key="1">
    <citation type="journal article" date="2016" name="Environ. Microbiol.">
        <title>Genomic resolution of a cold subsurface aquifer community provides metabolic insights for novel microbes adapted to high CO concentrations.</title>
        <authorList>
            <person name="Probst A.J."/>
            <person name="Castelle C.J."/>
            <person name="Singh A."/>
            <person name="Brown C.T."/>
            <person name="Anantharaman K."/>
            <person name="Sharon I."/>
            <person name="Hug L.A."/>
            <person name="Burstein D."/>
            <person name="Emerson J.B."/>
            <person name="Thomas B.C."/>
            <person name="Banfield J.F."/>
        </authorList>
    </citation>
    <scope>NUCLEOTIDE SEQUENCE [LARGE SCALE GENOMIC DNA]</scope>
    <source>
        <strain evidence="1">CG1_02_31_12</strain>
    </source>
</reference>
<gene>
    <name evidence="1" type="ORF">AUJ22_00540</name>
</gene>
<evidence type="ECO:0000313" key="1">
    <source>
        <dbReference type="EMBL" id="OIO29902.1"/>
    </source>
</evidence>
<dbReference type="Proteomes" id="UP000185769">
    <property type="component" value="Unassembled WGS sequence"/>
</dbReference>
<evidence type="ECO:0000313" key="2">
    <source>
        <dbReference type="Proteomes" id="UP000185769"/>
    </source>
</evidence>
<sequence length="230" mass="27134">MSKYELKGEAQKLRREGYPINEIKKKLGLSKSTVSLWCRDIILTEEQYKKIKKEHIFKTQKGRLIGAQMNKNKRINAIKDANILGRKLIRKISKRELLLIAIALYWSEGSKSDRTSGFIFINSDPEMILVMKLFLINVLHIPLEEIVCSIQINRIHEERIDKVLNFWKKLLQLQNSQFRKPYYVNTKVNKVYDNYENYYGICRLAVRKGMNLKYRMLGLIKAIKEDILPV</sequence>